<dbReference type="GO" id="GO:0016151">
    <property type="term" value="F:nickel cation binding"/>
    <property type="evidence" value="ECO:0007669"/>
    <property type="project" value="InterPro"/>
</dbReference>
<keyword evidence="2" id="KW-0460">Magnesium</keyword>
<dbReference type="Pfam" id="PF00374">
    <property type="entry name" value="NiFeSe_Hases"/>
    <property type="match status" value="2"/>
</dbReference>
<dbReference type="AlphaFoldDB" id="A0A238ZR03"/>
<feature type="binding site" evidence="2">
    <location>
        <position position="386"/>
    </location>
    <ligand>
        <name>Mg(2+)</name>
        <dbReference type="ChEBI" id="CHEBI:18420"/>
    </ligand>
</feature>
<dbReference type="PANTHER" id="PTHR43600">
    <property type="entry name" value="COENZYME F420 HYDROGENASE, SUBUNIT ALPHA"/>
    <property type="match status" value="1"/>
</dbReference>
<feature type="binding site" evidence="2">
    <location>
        <position position="62"/>
    </location>
    <ligand>
        <name>Mg(2+)</name>
        <dbReference type="ChEBI" id="CHEBI:18420"/>
    </ligand>
</feature>
<evidence type="ECO:0000256" key="1">
    <source>
        <dbReference type="ARBA" id="ARBA00023002"/>
    </source>
</evidence>
<organism evidence="4 5">
    <name type="scientific">Desulfurobacterium atlanticum</name>
    <dbReference type="NCBI Taxonomy" id="240169"/>
    <lineage>
        <taxon>Bacteria</taxon>
        <taxon>Pseudomonadati</taxon>
        <taxon>Aquificota</taxon>
        <taxon>Aquificia</taxon>
        <taxon>Desulfurobacteriales</taxon>
        <taxon>Desulfurobacteriaceae</taxon>
        <taxon>Desulfurobacterium</taxon>
    </lineage>
</organism>
<evidence type="ECO:0000313" key="4">
    <source>
        <dbReference type="EMBL" id="SNR85770.1"/>
    </source>
</evidence>
<sequence length="386" mass="43236">MIKKLEIEPIPLTEGHSKLVLKVEDGIITEGFYYALVPVRGFETMLLDKEATFAPIAASRICGMCQAVHSIAVSRAVENACQIEVPEKAKKLREVINLSVRVYNHLLHHILISGNIFKNDKERFEFIKSVQKIRKTVSSILEIVGGGTIHPSNIVIGGISSPIENSVKERLLKMIEEIKSLAETEVKTFIEYIEKVWKERNLPETLGKHNLPFFSLKDLKSSSLKEIYPQEIFEELPLKREATNTTILINGKGAETGARARKVTDGKFKPKGGIKELHILRAQEIVPSIKKIEEILEKDTFEKEIRNPTFPTSDNETVGIGAVEAPRGVNIHKVKVDKSGRITYYKVMVPTAINMIAIAESLKGERAEYAEIIVRAYDPCIACSTH</sequence>
<feature type="binding site" evidence="2">
    <location>
        <position position="43"/>
    </location>
    <ligand>
        <name>Mg(2+)</name>
        <dbReference type="ChEBI" id="CHEBI:18420"/>
    </ligand>
</feature>
<evidence type="ECO:0000313" key="5">
    <source>
        <dbReference type="Proteomes" id="UP000198405"/>
    </source>
</evidence>
<feature type="binding site" evidence="2">
    <location>
        <position position="65"/>
    </location>
    <ligand>
        <name>Ni(2+)</name>
        <dbReference type="ChEBI" id="CHEBI:49786"/>
    </ligand>
</feature>
<protein>
    <submittedName>
        <fullName evidence="4">Coenzyme F420-reducing hydrogenase, alpha subunit</fullName>
    </submittedName>
</protein>
<comment type="cofactor">
    <cofactor evidence="2">
        <name>Ni(2+)</name>
        <dbReference type="ChEBI" id="CHEBI:49786"/>
    </cofactor>
</comment>
<dbReference type="InterPro" id="IPR001501">
    <property type="entry name" value="Ni-dep_hyd_lsu"/>
</dbReference>
<name>A0A238ZR03_9BACT</name>
<evidence type="ECO:0000256" key="3">
    <source>
        <dbReference type="RuleBase" id="RU003896"/>
    </source>
</evidence>
<dbReference type="PROSITE" id="PS00508">
    <property type="entry name" value="NI_HGENASE_L_2"/>
    <property type="match status" value="1"/>
</dbReference>
<comment type="similarity">
    <text evidence="3">Belongs to the [NiFe]/[NiFeSe] hydrogenase large subunit family.</text>
</comment>
<keyword evidence="1 3" id="KW-0560">Oxidoreductase</keyword>
<feature type="binding site" evidence="2">
    <location>
        <position position="383"/>
    </location>
    <ligand>
        <name>Fe cation</name>
        <dbReference type="ChEBI" id="CHEBI:24875"/>
    </ligand>
</feature>
<dbReference type="Proteomes" id="UP000198405">
    <property type="component" value="Unassembled WGS sequence"/>
</dbReference>
<dbReference type="OrthoDB" id="9761717at2"/>
<dbReference type="SUPFAM" id="SSF56762">
    <property type="entry name" value="HydB/Nqo4-like"/>
    <property type="match status" value="1"/>
</dbReference>
<dbReference type="RefSeq" id="WP_089323440.1">
    <property type="nucleotide sequence ID" value="NZ_FZOB01000011.1"/>
</dbReference>
<dbReference type="GO" id="GO:0008901">
    <property type="term" value="F:ferredoxin hydrogenase activity"/>
    <property type="evidence" value="ECO:0007669"/>
    <property type="project" value="InterPro"/>
</dbReference>
<dbReference type="PANTHER" id="PTHR43600:SF1">
    <property type="entry name" value="COENZYME F420 HYDROGENASE SUBUNIT ALPHA"/>
    <property type="match status" value="1"/>
</dbReference>
<dbReference type="EMBL" id="FZOB01000011">
    <property type="protein sequence ID" value="SNR85770.1"/>
    <property type="molecule type" value="Genomic_DNA"/>
</dbReference>
<evidence type="ECO:0000256" key="2">
    <source>
        <dbReference type="PIRSR" id="PIRSR601501-1"/>
    </source>
</evidence>
<comment type="cofactor">
    <cofactor evidence="2">
        <name>Fe cation</name>
        <dbReference type="ChEBI" id="CHEBI:24875"/>
    </cofactor>
</comment>
<keyword evidence="2 3" id="KW-0533">Nickel</keyword>
<feature type="binding site" evidence="2">
    <location>
        <position position="347"/>
    </location>
    <ligand>
        <name>Mg(2+)</name>
        <dbReference type="ChEBI" id="CHEBI:18420"/>
    </ligand>
</feature>
<feature type="binding site" evidence="2">
    <location>
        <position position="65"/>
    </location>
    <ligand>
        <name>Fe cation</name>
        <dbReference type="ChEBI" id="CHEBI:24875"/>
    </ligand>
</feature>
<keyword evidence="2 3" id="KW-0479">Metal-binding</keyword>
<reference evidence="5" key="1">
    <citation type="submission" date="2017-06" db="EMBL/GenBank/DDBJ databases">
        <authorList>
            <person name="Varghese N."/>
            <person name="Submissions S."/>
        </authorList>
    </citation>
    <scope>NUCLEOTIDE SEQUENCE [LARGE SCALE GENOMIC DNA]</scope>
    <source>
        <strain evidence="5">DSM 15668</strain>
    </source>
</reference>
<keyword evidence="5" id="KW-1185">Reference proteome</keyword>
<dbReference type="InterPro" id="IPR018194">
    <property type="entry name" value="Ni-dep_hyd_lsu_Ni_BS"/>
</dbReference>
<accession>A0A238ZR03</accession>
<dbReference type="PROSITE" id="PS00507">
    <property type="entry name" value="NI_HGENASE_L_1"/>
    <property type="match status" value="1"/>
</dbReference>
<proteinExistence type="inferred from homology"/>
<gene>
    <name evidence="4" type="ORF">SAMN06265340_11111</name>
</gene>
<dbReference type="InterPro" id="IPR029014">
    <property type="entry name" value="NiFe-Hase_large"/>
</dbReference>
<dbReference type="Gene3D" id="1.10.645.10">
    <property type="entry name" value="Cytochrome-c3 Hydrogenase, chain B"/>
    <property type="match status" value="1"/>
</dbReference>
<feature type="binding site" evidence="2">
    <location>
        <position position="380"/>
    </location>
    <ligand>
        <name>Ni(2+)</name>
        <dbReference type="ChEBI" id="CHEBI:49786"/>
    </ligand>
</feature>
<keyword evidence="2" id="KW-0408">Iron</keyword>